<evidence type="ECO:0000313" key="5">
    <source>
        <dbReference type="Proteomes" id="UP000054058"/>
    </source>
</evidence>
<dbReference type="PATRIC" id="fig|1122207.3.peg.1595"/>
<dbReference type="Proteomes" id="UP000054058">
    <property type="component" value="Unassembled WGS sequence"/>
</dbReference>
<dbReference type="PANTHER" id="PTHR37302">
    <property type="entry name" value="SLR1116 PROTEIN"/>
    <property type="match status" value="1"/>
</dbReference>
<dbReference type="PANTHER" id="PTHR37302:SF1">
    <property type="entry name" value="PROTEIN DINB"/>
    <property type="match status" value="1"/>
</dbReference>
<dbReference type="EMBL" id="JAMB01000005">
    <property type="protein sequence ID" value="ETX11144.1"/>
    <property type="molecule type" value="Genomic_DNA"/>
</dbReference>
<dbReference type="STRING" id="1122207.MUS1_12300"/>
<dbReference type="GO" id="GO:0046872">
    <property type="term" value="F:metal ion binding"/>
    <property type="evidence" value="ECO:0007669"/>
    <property type="project" value="UniProtKB-KW"/>
</dbReference>
<organism evidence="4 5">
    <name type="scientific">Marinomonas ushuaiensis DSM 15871</name>
    <dbReference type="NCBI Taxonomy" id="1122207"/>
    <lineage>
        <taxon>Bacteria</taxon>
        <taxon>Pseudomonadati</taxon>
        <taxon>Pseudomonadota</taxon>
        <taxon>Gammaproteobacteria</taxon>
        <taxon>Oceanospirillales</taxon>
        <taxon>Oceanospirillaceae</taxon>
        <taxon>Marinomonas</taxon>
    </lineage>
</organism>
<evidence type="ECO:0000256" key="3">
    <source>
        <dbReference type="PIRSR" id="PIRSR607837-1"/>
    </source>
</evidence>
<sequence length="176" mass="19999">MSLKSHFTLMAEYNQIMNRNLYDAASKLSVVELTTDQGAFFGSIINTLNHILVGDIIWLKRFASHPFVSLEYVRALPQPTALNTVLYADLEILKQHREILDNVIVQFASELNDEVLIQPLIYQNTKGIEHQKNCAHLLQHFFNHQTHHRGQVSTLLSQQGIDIGATDLVLLIPDLD</sequence>
<keyword evidence="5" id="KW-1185">Reference proteome</keyword>
<evidence type="ECO:0000256" key="2">
    <source>
        <dbReference type="ARBA" id="ARBA00022723"/>
    </source>
</evidence>
<dbReference type="eggNOG" id="COG2318">
    <property type="taxonomic scope" value="Bacteria"/>
</dbReference>
<proteinExistence type="inferred from homology"/>
<evidence type="ECO:0000256" key="1">
    <source>
        <dbReference type="ARBA" id="ARBA00008635"/>
    </source>
</evidence>
<dbReference type="OrthoDB" id="9807509at2"/>
<feature type="binding site" evidence="3">
    <location>
        <position position="144"/>
    </location>
    <ligand>
        <name>a divalent metal cation</name>
        <dbReference type="ChEBI" id="CHEBI:60240"/>
    </ligand>
</feature>
<name>X7E4Z9_9GAMM</name>
<dbReference type="Gene3D" id="1.20.120.450">
    <property type="entry name" value="dinb family like domain"/>
    <property type="match status" value="1"/>
</dbReference>
<dbReference type="RefSeq" id="WP_036160850.1">
    <property type="nucleotide sequence ID" value="NZ_JAMB01000005.1"/>
</dbReference>
<dbReference type="SUPFAM" id="SSF109854">
    <property type="entry name" value="DinB/YfiT-like putative metalloenzymes"/>
    <property type="match status" value="1"/>
</dbReference>
<accession>X7E4Z9</accession>
<evidence type="ECO:0000313" key="4">
    <source>
        <dbReference type="EMBL" id="ETX11144.1"/>
    </source>
</evidence>
<protein>
    <submittedName>
        <fullName evidence="4">Diguanylate cyclase</fullName>
    </submittedName>
</protein>
<keyword evidence="2 3" id="KW-0479">Metal-binding</keyword>
<feature type="binding site" evidence="3">
    <location>
        <position position="50"/>
    </location>
    <ligand>
        <name>a divalent metal cation</name>
        <dbReference type="ChEBI" id="CHEBI:60240"/>
    </ligand>
</feature>
<dbReference type="InterPro" id="IPR034660">
    <property type="entry name" value="DinB/YfiT-like"/>
</dbReference>
<gene>
    <name evidence="4" type="ORF">MUS1_12300</name>
</gene>
<dbReference type="AlphaFoldDB" id="X7E4Z9"/>
<comment type="caution">
    <text evidence="4">The sequence shown here is derived from an EMBL/GenBank/DDBJ whole genome shotgun (WGS) entry which is preliminary data.</text>
</comment>
<dbReference type="InterPro" id="IPR007837">
    <property type="entry name" value="DinB"/>
</dbReference>
<reference evidence="4 5" key="1">
    <citation type="submission" date="2014-01" db="EMBL/GenBank/DDBJ databases">
        <title>Marinomonas ushuaiensis DSM 15871 Genome Sequencing.</title>
        <authorList>
            <person name="Lai Q."/>
            <person name="Shao Z.S."/>
        </authorList>
    </citation>
    <scope>NUCLEOTIDE SEQUENCE [LARGE SCALE GENOMIC DNA]</scope>
    <source>
        <strain evidence="4 5">DSM 15871</strain>
    </source>
</reference>
<comment type="similarity">
    <text evidence="1">Belongs to the DinB family.</text>
</comment>
<dbReference type="Pfam" id="PF05163">
    <property type="entry name" value="DinB"/>
    <property type="match status" value="1"/>
</dbReference>
<feature type="binding site" evidence="3">
    <location>
        <position position="148"/>
    </location>
    <ligand>
        <name>a divalent metal cation</name>
        <dbReference type="ChEBI" id="CHEBI:60240"/>
    </ligand>
</feature>